<dbReference type="Proteomes" id="UP001374535">
    <property type="component" value="Chromosome 4"/>
</dbReference>
<evidence type="ECO:0000313" key="11">
    <source>
        <dbReference type="Proteomes" id="UP001374535"/>
    </source>
</evidence>
<evidence type="ECO:0000256" key="1">
    <source>
        <dbReference type="ARBA" id="ARBA00004123"/>
    </source>
</evidence>
<dbReference type="PANTHER" id="PTHR21654">
    <property type="entry name" value="FI21293P1"/>
    <property type="match status" value="1"/>
</dbReference>
<dbReference type="SMART" id="SM00717">
    <property type="entry name" value="SANT"/>
    <property type="match status" value="2"/>
</dbReference>
<keyword evidence="6" id="KW-0539">Nucleus</keyword>
<feature type="compositionally biased region" description="Gly residues" evidence="8">
    <location>
        <begin position="36"/>
        <end position="48"/>
    </location>
</feature>
<evidence type="ECO:0000256" key="7">
    <source>
        <dbReference type="SAM" id="Coils"/>
    </source>
</evidence>
<reference evidence="10 11" key="1">
    <citation type="journal article" date="2023" name="Life. Sci Alliance">
        <title>Evolutionary insights into 3D genome organization and epigenetic landscape of Vigna mungo.</title>
        <authorList>
            <person name="Junaid A."/>
            <person name="Singh B."/>
            <person name="Bhatia S."/>
        </authorList>
    </citation>
    <scope>NUCLEOTIDE SEQUENCE [LARGE SCALE GENOMIC DNA]</scope>
    <source>
        <strain evidence="10">Urdbean</strain>
    </source>
</reference>
<feature type="region of interest" description="Disordered" evidence="8">
    <location>
        <begin position="1"/>
        <end position="68"/>
    </location>
</feature>
<dbReference type="InterPro" id="IPR044822">
    <property type="entry name" value="Myb_DNA-bind_4"/>
</dbReference>
<dbReference type="Pfam" id="PF13837">
    <property type="entry name" value="Myb_DNA-bind_4"/>
    <property type="match status" value="2"/>
</dbReference>
<feature type="compositionally biased region" description="Low complexity" evidence="8">
    <location>
        <begin position="284"/>
        <end position="293"/>
    </location>
</feature>
<dbReference type="GO" id="GO:0005634">
    <property type="term" value="C:nucleus"/>
    <property type="evidence" value="ECO:0007669"/>
    <property type="project" value="UniProtKB-SubCell"/>
</dbReference>
<evidence type="ECO:0000256" key="2">
    <source>
        <dbReference type="ARBA" id="ARBA00022737"/>
    </source>
</evidence>
<feature type="domain" description="Myb-like" evidence="9">
    <location>
        <begin position="479"/>
        <end position="537"/>
    </location>
</feature>
<feature type="compositionally biased region" description="Acidic residues" evidence="8">
    <location>
        <begin position="622"/>
        <end position="644"/>
    </location>
</feature>
<feature type="coiled-coil region" evidence="7">
    <location>
        <begin position="310"/>
        <end position="341"/>
    </location>
</feature>
<keyword evidence="5" id="KW-0804">Transcription</keyword>
<dbReference type="GO" id="GO:0003677">
    <property type="term" value="F:DNA binding"/>
    <property type="evidence" value="ECO:0007669"/>
    <property type="project" value="UniProtKB-KW"/>
</dbReference>
<feature type="region of interest" description="Disordered" evidence="8">
    <location>
        <begin position="607"/>
        <end position="683"/>
    </location>
</feature>
<evidence type="ECO:0000256" key="4">
    <source>
        <dbReference type="ARBA" id="ARBA00023125"/>
    </source>
</evidence>
<protein>
    <recommendedName>
        <fullName evidence="9">Myb-like domain-containing protein</fullName>
    </recommendedName>
</protein>
<evidence type="ECO:0000256" key="8">
    <source>
        <dbReference type="SAM" id="MobiDB-lite"/>
    </source>
</evidence>
<feature type="compositionally biased region" description="Basic and acidic residues" evidence="8">
    <location>
        <begin position="51"/>
        <end position="62"/>
    </location>
</feature>
<gene>
    <name evidence="10" type="ORF">V8G54_013623</name>
</gene>
<evidence type="ECO:0000256" key="6">
    <source>
        <dbReference type="ARBA" id="ARBA00023242"/>
    </source>
</evidence>
<evidence type="ECO:0000313" key="10">
    <source>
        <dbReference type="EMBL" id="WVZ16057.1"/>
    </source>
</evidence>
<name>A0AAQ3NWF5_VIGMU</name>
<keyword evidence="2" id="KW-0677">Repeat</keyword>
<dbReference type="CDD" id="cd12203">
    <property type="entry name" value="GT1"/>
    <property type="match status" value="2"/>
</dbReference>
<feature type="region of interest" description="Disordered" evidence="8">
    <location>
        <begin position="753"/>
        <end position="786"/>
    </location>
</feature>
<feature type="domain" description="Myb-like" evidence="9">
    <location>
        <begin position="67"/>
        <end position="125"/>
    </location>
</feature>
<dbReference type="PROSITE" id="PS50090">
    <property type="entry name" value="MYB_LIKE"/>
    <property type="match status" value="2"/>
</dbReference>
<feature type="compositionally biased region" description="Gly residues" evidence="8">
    <location>
        <begin position="9"/>
        <end position="28"/>
    </location>
</feature>
<evidence type="ECO:0000256" key="5">
    <source>
        <dbReference type="ARBA" id="ARBA00023163"/>
    </source>
</evidence>
<dbReference type="EMBL" id="CP144697">
    <property type="protein sequence ID" value="WVZ16057.1"/>
    <property type="molecule type" value="Genomic_DNA"/>
</dbReference>
<organism evidence="10 11">
    <name type="scientific">Vigna mungo</name>
    <name type="common">Black gram</name>
    <name type="synonym">Phaseolus mungo</name>
    <dbReference type="NCBI Taxonomy" id="3915"/>
    <lineage>
        <taxon>Eukaryota</taxon>
        <taxon>Viridiplantae</taxon>
        <taxon>Streptophyta</taxon>
        <taxon>Embryophyta</taxon>
        <taxon>Tracheophyta</taxon>
        <taxon>Spermatophyta</taxon>
        <taxon>Magnoliopsida</taxon>
        <taxon>eudicotyledons</taxon>
        <taxon>Gunneridae</taxon>
        <taxon>Pentapetalae</taxon>
        <taxon>rosids</taxon>
        <taxon>fabids</taxon>
        <taxon>Fabales</taxon>
        <taxon>Fabaceae</taxon>
        <taxon>Papilionoideae</taxon>
        <taxon>50 kb inversion clade</taxon>
        <taxon>NPAAA clade</taxon>
        <taxon>indigoferoid/millettioid clade</taxon>
        <taxon>Phaseoleae</taxon>
        <taxon>Vigna</taxon>
    </lineage>
</organism>
<dbReference type="GO" id="GO:0006355">
    <property type="term" value="P:regulation of DNA-templated transcription"/>
    <property type="evidence" value="ECO:0007669"/>
    <property type="project" value="UniProtKB-ARBA"/>
</dbReference>
<keyword evidence="7" id="KW-0175">Coiled coil</keyword>
<proteinExistence type="predicted"/>
<feature type="region of interest" description="Disordered" evidence="8">
    <location>
        <begin position="415"/>
        <end position="439"/>
    </location>
</feature>
<sequence>MLGDSAVLGTGGGGGSGDAVVAAGGGAVHEGAVDVAGGGGGGGGGGSNSGDDERGRVEEGDRSFGGNRWPRQETLALLKIRSDMDVAFRDASVKGPLWEEVSRKLADLGYHRNAKKCKEKFENVYKYHKRTKEGRSGKSEGKTYRFFDQLQALENNPAIHPIQSPTPPSKPPPVSTTITTALPATPVSIVVTTTPSSIMSLPPTTTLPLPPVSNNTTVPSPTTLPVPQAILALTTSSFPSSNPTPYFPTQTPNPTPNNTNTKNPLNTIAPPSFPNIPTDLLSNSSSSSTSSEETTTEGGGARRKRKRKWKDFFERLMKEVIEKQEELQRRFLEAIEKREQERVAREEAWRMQEMQRINREREILAQERSIAAAKDAAVMAFLQKMAEHQQEENNLQPALNTNNNIIAIAPQQPMPQVTPTPTPQQKQTTTVPEAPPVQSLVPQPQQHQVQQQQQLVMTNVETNKADNNGENLMMGASSSRWPKVEVQALIDLRTNLETKYQENGPKGPLWEEISALMRKMGYNRNAKRCKEKWENINKYFKKVKESNKKRPEDSKTCPYFHQLEALYKEKNKVEGQMKPESMMAPLMVQPEQQWPPQQVVPPEVTMEDAQNDPMDGGHHEDGEEEEEEDKEIGDEDDDEDDEGGNYEIVASKPASAGDASAEGCTGCRKNGGVRVNSGSSGGGGRMTHGYRVIASRVGESGLEVLGTIAAYSQGKIKIEKGSDLRGSSSTYMNKQATLINVIGPSRSRKCQHHTWSHKPLMEGPPGGIFRGVSKHHSVKSQKHCTR</sequence>
<dbReference type="Gene3D" id="1.10.10.60">
    <property type="entry name" value="Homeodomain-like"/>
    <property type="match status" value="2"/>
</dbReference>
<dbReference type="AlphaFoldDB" id="A0AAQ3NWF5"/>
<feature type="compositionally biased region" description="Low complexity" evidence="8">
    <location>
        <begin position="423"/>
        <end position="439"/>
    </location>
</feature>
<accession>A0AAQ3NWF5</accession>
<keyword evidence="3" id="KW-0805">Transcription regulation</keyword>
<feature type="compositionally biased region" description="Low complexity" evidence="8">
    <location>
        <begin position="249"/>
        <end position="267"/>
    </location>
</feature>
<keyword evidence="4" id="KW-0238">DNA-binding</keyword>
<dbReference type="InterPro" id="IPR001005">
    <property type="entry name" value="SANT/Myb"/>
</dbReference>
<comment type="subcellular location">
    <subcellularLocation>
        <location evidence="1">Nucleus</location>
    </subcellularLocation>
</comment>
<dbReference type="FunFam" id="1.10.10.60:FF:000061">
    <property type="entry name" value="Trihelix transcription factor GT-2"/>
    <property type="match status" value="1"/>
</dbReference>
<evidence type="ECO:0000256" key="3">
    <source>
        <dbReference type="ARBA" id="ARBA00023015"/>
    </source>
</evidence>
<keyword evidence="11" id="KW-1185">Reference proteome</keyword>
<feature type="region of interest" description="Disordered" evidence="8">
    <location>
        <begin position="249"/>
        <end position="306"/>
    </location>
</feature>
<evidence type="ECO:0000259" key="9">
    <source>
        <dbReference type="PROSITE" id="PS50090"/>
    </source>
</evidence>
<dbReference type="FunFam" id="1.10.10.60:FF:000092">
    <property type="entry name" value="Trihelix transcription factor GT-2"/>
    <property type="match status" value="1"/>
</dbReference>
<feature type="compositionally biased region" description="Basic residues" evidence="8">
    <location>
        <begin position="772"/>
        <end position="786"/>
    </location>
</feature>
<dbReference type="PANTHER" id="PTHR21654:SF109">
    <property type="entry name" value="MYB_SANT-LIKE DNA-BINDING DOMAIN PROTEIN"/>
    <property type="match status" value="1"/>
</dbReference>